<dbReference type="AlphaFoldDB" id="A0A0F0H8R6"/>
<evidence type="ECO:0000313" key="3">
    <source>
        <dbReference type="Proteomes" id="UP000033393"/>
    </source>
</evidence>
<proteinExistence type="predicted"/>
<dbReference type="STRING" id="68170.GCA_000974445_03313"/>
<sequence>MTHRIALVVAALAAAVLVAAPGPVRAPGKLVAAPVVTDAWPGARISTLSGNLPDGSVFAPLSPDLRAGESDGRLVIDDDVVREGPAQYTLAAGSLVWLERGTGLFRMADSVAELITADIGAPVVLESQYDVVVHDDHVSWAAVGPEGTTEIRTVALTGGAVEKLVLPGKLALTEWPYATSAEIEQGGPSALVDLRTTARTVVPGQNYELIDCTPSWCRVQVLRQGGSARFDLMRADGTDRRRIGGAGLRPAVQDVLLLDRFAVLADDSRGVLCLYDVDRGRLADLASSFGTVVARGNAVWWSTGDNTSLTWHSIDLGEL</sequence>
<evidence type="ECO:0008006" key="4">
    <source>
        <dbReference type="Google" id="ProtNLM"/>
    </source>
</evidence>
<dbReference type="EMBL" id="JYJG01000020">
    <property type="protein sequence ID" value="KJK52094.1"/>
    <property type="molecule type" value="Genomic_DNA"/>
</dbReference>
<feature type="signal peptide" evidence="1">
    <location>
        <begin position="1"/>
        <end position="26"/>
    </location>
</feature>
<dbReference type="OrthoDB" id="3343876at2"/>
<organism evidence="2 3">
    <name type="scientific">Lentzea aerocolonigenes</name>
    <name type="common">Lechevalieria aerocolonigenes</name>
    <name type="synonym">Saccharothrix aerocolonigenes</name>
    <dbReference type="NCBI Taxonomy" id="68170"/>
    <lineage>
        <taxon>Bacteria</taxon>
        <taxon>Bacillati</taxon>
        <taxon>Actinomycetota</taxon>
        <taxon>Actinomycetes</taxon>
        <taxon>Pseudonocardiales</taxon>
        <taxon>Pseudonocardiaceae</taxon>
        <taxon>Lentzea</taxon>
    </lineage>
</organism>
<dbReference type="PATRIC" id="fig|68170.10.peg.5717"/>
<dbReference type="RefSeq" id="WP_045310164.1">
    <property type="nucleotide sequence ID" value="NZ_JYJG01000020.1"/>
</dbReference>
<dbReference type="Proteomes" id="UP000033393">
    <property type="component" value="Unassembled WGS sequence"/>
</dbReference>
<protein>
    <recommendedName>
        <fullName evidence="4">Lipoprotein</fullName>
    </recommendedName>
</protein>
<feature type="chain" id="PRO_5002442193" description="Lipoprotein" evidence="1">
    <location>
        <begin position="27"/>
        <end position="319"/>
    </location>
</feature>
<comment type="caution">
    <text evidence="2">The sequence shown here is derived from an EMBL/GenBank/DDBJ whole genome shotgun (WGS) entry which is preliminary data.</text>
</comment>
<reference evidence="2 3" key="1">
    <citation type="submission" date="2015-02" db="EMBL/GenBank/DDBJ databases">
        <authorList>
            <person name="Ju K.-S."/>
            <person name="Doroghazi J.R."/>
            <person name="Metcalf W."/>
        </authorList>
    </citation>
    <scope>NUCLEOTIDE SEQUENCE [LARGE SCALE GENOMIC DNA]</scope>
    <source>
        <strain evidence="2 3">NRRL B-16140</strain>
    </source>
</reference>
<name>A0A0F0H8R6_LENAE</name>
<gene>
    <name evidence="2" type="ORF">UK23_05045</name>
</gene>
<accession>A0A0F0H8R6</accession>
<evidence type="ECO:0000256" key="1">
    <source>
        <dbReference type="SAM" id="SignalP"/>
    </source>
</evidence>
<keyword evidence="3" id="KW-1185">Reference proteome</keyword>
<evidence type="ECO:0000313" key="2">
    <source>
        <dbReference type="EMBL" id="KJK52094.1"/>
    </source>
</evidence>
<keyword evidence="1" id="KW-0732">Signal</keyword>